<sequence>GIHISKLEMPTYRQRATGTVKVDSRGEINCTACNEYKCDSTSKKILVKDPEPLKFPSPLTNGSFVSYDLNSNIELHCPASGIPEPVIIWMKDNFTLRSDDRKIFTFDQGRELRIVNATRKDSGKYKCIANNGHGQEHIYFDITVGNTSDVWLASAIILGLLLVTLYLHLFMGDCRRLSKNEVLLKFDKGAIDSVNPELTLADQADLLPYDKSWEFPRHRLKLGRMLGRGAFGIVREAYARGIANHKGVRKVAVKMVHRDAEPVHLRALASELKVMVHLGKHLNVVNLLGACTRNIDRRELIVIVEYCHFGNLRDYLLRNRQNFIDQMVAETGKLLPQESTSTLYKTPYIDGDEKIERFDEHNKKIDLRSNSNDQSSCEVSSVDTNTRSMSKKDFLSWAFQVARGMDYLSQRKVLHGDLAARNILLSANNVVKICDFGLSRTMYKYDNYKKKTDGPVPIKWMAIESIKENFFSTQSDVWSFGIVLWEFFTLGDSPYPGIQAYDLLQKLTQGHRMEQPKWAPDNVYEIMLHCWNADPMLRPSFAQLATSVGKLLEKNVEMYYIELNQPYAEMNEAREENKTDFLKMMSAPDHASRFSNYKEYMNSAYLVYTSTKSFDESERNIKLPLTTPVETSSSSKSADVTTDRVEEMPMCDIRSLSSDEDFETSPEQ</sequence>
<evidence type="ECO:0000313" key="1">
    <source>
        <dbReference type="EMBL" id="KAJ8674045.1"/>
    </source>
</evidence>
<comment type="caution">
    <text evidence="1">The sequence shown here is derived from an EMBL/GenBank/DDBJ whole genome shotgun (WGS) entry which is preliminary data.</text>
</comment>
<keyword evidence="2" id="KW-1185">Reference proteome</keyword>
<name>A0ACC2NS56_9HYME</name>
<protein>
    <submittedName>
        <fullName evidence="1">Uncharacterized protein</fullName>
    </submittedName>
</protein>
<evidence type="ECO:0000313" key="2">
    <source>
        <dbReference type="Proteomes" id="UP001239111"/>
    </source>
</evidence>
<dbReference type="EMBL" id="CM056743">
    <property type="protein sequence ID" value="KAJ8674045.1"/>
    <property type="molecule type" value="Genomic_DNA"/>
</dbReference>
<reference evidence="1" key="1">
    <citation type="submission" date="2023-04" db="EMBL/GenBank/DDBJ databases">
        <title>A chromosome-level genome assembly of the parasitoid wasp Eretmocerus hayati.</title>
        <authorList>
            <person name="Zhong Y."/>
            <person name="Liu S."/>
            <person name="Liu Y."/>
        </authorList>
    </citation>
    <scope>NUCLEOTIDE SEQUENCE</scope>
    <source>
        <strain evidence="1">ZJU_SS_LIU_2023</strain>
    </source>
</reference>
<dbReference type="Proteomes" id="UP001239111">
    <property type="component" value="Chromosome 3"/>
</dbReference>
<accession>A0ACC2NS56</accession>
<organism evidence="1 2">
    <name type="scientific">Eretmocerus hayati</name>
    <dbReference type="NCBI Taxonomy" id="131215"/>
    <lineage>
        <taxon>Eukaryota</taxon>
        <taxon>Metazoa</taxon>
        <taxon>Ecdysozoa</taxon>
        <taxon>Arthropoda</taxon>
        <taxon>Hexapoda</taxon>
        <taxon>Insecta</taxon>
        <taxon>Pterygota</taxon>
        <taxon>Neoptera</taxon>
        <taxon>Endopterygota</taxon>
        <taxon>Hymenoptera</taxon>
        <taxon>Apocrita</taxon>
        <taxon>Proctotrupomorpha</taxon>
        <taxon>Chalcidoidea</taxon>
        <taxon>Aphelinidae</taxon>
        <taxon>Aphelininae</taxon>
        <taxon>Eretmocerus</taxon>
    </lineage>
</organism>
<proteinExistence type="predicted"/>
<gene>
    <name evidence="1" type="ORF">QAD02_005307</name>
</gene>
<feature type="non-terminal residue" evidence="1">
    <location>
        <position position="1"/>
    </location>
</feature>